<protein>
    <recommendedName>
        <fullName evidence="2">non-specific serine/threonine protein kinase</fullName>
        <ecNumber evidence="2">2.7.11.1</ecNumber>
    </recommendedName>
</protein>
<feature type="domain" description="Protein kinase" evidence="12">
    <location>
        <begin position="25"/>
        <end position="289"/>
    </location>
</feature>
<evidence type="ECO:0000256" key="7">
    <source>
        <dbReference type="ARBA" id="ARBA00022840"/>
    </source>
</evidence>
<comment type="catalytic activity">
    <reaction evidence="9">
        <text>L-seryl-[protein] + ATP = O-phospho-L-seryl-[protein] + ADP + H(+)</text>
        <dbReference type="Rhea" id="RHEA:17989"/>
        <dbReference type="Rhea" id="RHEA-COMP:9863"/>
        <dbReference type="Rhea" id="RHEA-COMP:11604"/>
        <dbReference type="ChEBI" id="CHEBI:15378"/>
        <dbReference type="ChEBI" id="CHEBI:29999"/>
        <dbReference type="ChEBI" id="CHEBI:30616"/>
        <dbReference type="ChEBI" id="CHEBI:83421"/>
        <dbReference type="ChEBI" id="CHEBI:456216"/>
        <dbReference type="EC" id="2.7.11.1"/>
    </reaction>
</comment>
<accession>A0A8I6AT99</accession>
<dbReference type="PROSITE" id="PS50011">
    <property type="entry name" value="PROTEIN_KINASE_DOM"/>
    <property type="match status" value="1"/>
</dbReference>
<evidence type="ECO:0000256" key="3">
    <source>
        <dbReference type="ARBA" id="ARBA00022527"/>
    </source>
</evidence>
<dbReference type="AlphaFoldDB" id="A0A8I6AT99"/>
<keyword evidence="6" id="KW-0418">Kinase</keyword>
<dbReference type="SMART" id="SM00036">
    <property type="entry name" value="CNH"/>
    <property type="match status" value="1"/>
</dbReference>
<feature type="region of interest" description="Disordered" evidence="11">
    <location>
        <begin position="306"/>
        <end position="349"/>
    </location>
</feature>
<dbReference type="GO" id="GO:0005524">
    <property type="term" value="F:ATP binding"/>
    <property type="evidence" value="ECO:0007669"/>
    <property type="project" value="UniProtKB-UniRule"/>
</dbReference>
<name>A0A8I6AT99_RAT</name>
<dbReference type="PANTHER" id="PTHR47096">
    <property type="entry name" value="MISSHAPEN LIKE KINASE 1"/>
    <property type="match status" value="1"/>
</dbReference>
<reference evidence="14" key="3">
    <citation type="submission" date="2025-09" db="UniProtKB">
        <authorList>
            <consortium name="Ensembl"/>
        </authorList>
    </citation>
    <scope>IDENTIFICATION</scope>
    <source>
        <strain evidence="14">Brown Norway</strain>
    </source>
</reference>
<dbReference type="PROSITE" id="PS00107">
    <property type="entry name" value="PROTEIN_KINASE_ATP"/>
    <property type="match status" value="1"/>
</dbReference>
<evidence type="ECO:0000259" key="12">
    <source>
        <dbReference type="PROSITE" id="PS50011"/>
    </source>
</evidence>
<evidence type="ECO:0000256" key="9">
    <source>
        <dbReference type="ARBA" id="ARBA00048679"/>
    </source>
</evidence>
<sequence length="1187" mass="136309">MANDSPAKSLVDIDLSSLRDPAGIFELVEVVGNGTYGQVYKGRHVKTGQLAAIKVMDVTEDEEEEIKLEINMLKKYSHHRNIATYYGAFIKKSPPGHDDQLWLVMEFCGAGSITDLVKNTKGNTLKEDWIAYISREILRGLAHLHIHHVIHRDIKGQNVLLTENAEVKLVDFGVSAQLDRTVGRRNTFIGTPYWMAPEVIACDENPDATYDYRSDLWSCGITAIEMAEGAPPLCDMHPMRALFLIPRNPPPRLKSKKWSKKFFSFIEGCLVKNYMQRPSTEQLLKHPFIRDQPNERQVRIQLKDHIDRTRKKRGEKDETEYEYSGSEEEEEEVPEQEGEPSSIVNVPGESTLRRDFLRLQQENKERSEALRRQQLLQEQQLREQEEYKRQLLAERQKRIEQQKEQRRRLEEQQRREREARRQQEREQRRREQEEKRRLEELERRRKEEEERRRAEDEKRRVEREQEYIRRQLEEEQRHLEILQQQLLQEQAMLLECRWREMEEHRQAERLQRQLQQEQAYLLSLQHDHRRPHAQQPPPPQQQDRSKPSYHAPEPKPHYDPADRAREVPVRTTSRSPVLSRRDSPLQGSGQQNSQAGQRNSTSSIEPRLLWERVEKLVPRPGSGSSSGSSNSGSQPGSHPGSQSGSGERFRVRSSSKSEGSPSQRLENAAKKPEDKKEVFRPLKPAVRIDLTALAKELRAVEDVRPPHKVTDYSSSSEESGTTDEEEEDVEQEGADDSTSGPEDTRAASSLNLSNGETESVKTMIVHDDVESEPAMTPSKEGTLIVRQTQSASSTLQKHKSSSSFTPFIDPRLLQISPSSGTTVTSVVGFSCDGLRPEAIRQDPTRKGSVVNVNPTNTRPQSDTPEIRKYKKRFNSEILCAALWGVNLLVGTESGLMLLDRSGQGKVYPLISRRRFQQMDVLEGLNVLVTISGKKDKLRVYYLSWLRNKILHNDPEVEKKQGWTTVGDLEGCVHYKVVKYERIKFLVIALKSSVEVYAWAPKPYHKFMAFKSFGELVHKPLLVDLTVEEGQRLKVIYGSCAGFHAVDVDSGSVYDIYLPTHIQCTIKPHAIIILPNTDGMELLVCYEDEGVYVNTYGRITKDVVLQWGEMPTSVAYIRSNQTMGWGEKAIEIRSVETGHLDGVFMHKRAQRLKFLCERNDKVFFASVRSGGSSQVYFMTLGRTSLLSW</sequence>
<dbReference type="RGD" id="1305322">
    <property type="gene designation" value="Map4k4"/>
</dbReference>
<feature type="compositionally biased region" description="Low complexity" evidence="11">
    <location>
        <begin position="586"/>
        <end position="600"/>
    </location>
</feature>
<gene>
    <name evidence="14 16" type="primary">Map4k4</name>
</gene>
<dbReference type="InterPro" id="IPR001180">
    <property type="entry name" value="CNH_dom"/>
</dbReference>
<dbReference type="GeneTree" id="ENSGT00940000155063"/>
<evidence type="ECO:0000256" key="6">
    <source>
        <dbReference type="ARBA" id="ARBA00022777"/>
    </source>
</evidence>
<feature type="compositionally biased region" description="Acidic residues" evidence="11">
    <location>
        <begin position="720"/>
        <end position="735"/>
    </location>
</feature>
<feature type="region of interest" description="Disordered" evidence="11">
    <location>
        <begin position="528"/>
        <end position="687"/>
    </location>
</feature>
<feature type="region of interest" description="Disordered" evidence="11">
    <location>
        <begin position="704"/>
        <end position="759"/>
    </location>
</feature>
<reference evidence="14" key="1">
    <citation type="submission" date="2024-01" db="EMBL/GenBank/DDBJ databases">
        <title>GRCr8: a new rat reference genome assembly contstructed from accurate long reads and long range scaffolding.</title>
        <authorList>
            <person name="Doris P.A."/>
            <person name="Kalbfleisch T."/>
            <person name="Li K."/>
            <person name="Howe K."/>
            <person name="Wood J."/>
        </authorList>
    </citation>
    <scope>NUCLEOTIDE SEQUENCE [LARGE SCALE GENOMIC DNA]</scope>
    <source>
        <strain evidence="14">Brown Norway</strain>
    </source>
</reference>
<dbReference type="PROSITE" id="PS00108">
    <property type="entry name" value="PROTEIN_KINASE_ST"/>
    <property type="match status" value="1"/>
</dbReference>
<dbReference type="EC" id="2.7.11.1" evidence="2"/>
<feature type="compositionally biased region" description="Basic and acidic residues" evidence="11">
    <location>
        <begin position="608"/>
        <end position="617"/>
    </location>
</feature>
<feature type="binding site" evidence="10">
    <location>
        <position position="54"/>
    </location>
    <ligand>
        <name>ATP</name>
        <dbReference type="ChEBI" id="CHEBI:30616"/>
    </ligand>
</feature>
<evidence type="ECO:0000256" key="5">
    <source>
        <dbReference type="ARBA" id="ARBA00022741"/>
    </source>
</evidence>
<proteinExistence type="evidence at protein level"/>
<dbReference type="InterPro" id="IPR051700">
    <property type="entry name" value="STE20_Ser-Thr_kinase"/>
</dbReference>
<dbReference type="InterPro" id="IPR000719">
    <property type="entry name" value="Prot_kinase_dom"/>
</dbReference>
<keyword evidence="4" id="KW-0808">Transferase</keyword>
<feature type="compositionally biased region" description="Low complexity" evidence="11">
    <location>
        <begin position="620"/>
        <end position="646"/>
    </location>
</feature>
<keyword evidence="15" id="KW-1185">Reference proteome</keyword>
<dbReference type="InterPro" id="IPR017441">
    <property type="entry name" value="Protein_kinase_ATP_BS"/>
</dbReference>
<feature type="compositionally biased region" description="Polar residues" evidence="11">
    <location>
        <begin position="652"/>
        <end position="665"/>
    </location>
</feature>
<dbReference type="CTD" id="9448"/>
<reference evidence="14" key="2">
    <citation type="submission" date="2025-08" db="UniProtKB">
        <authorList>
            <consortium name="Ensembl"/>
        </authorList>
    </citation>
    <scope>IDENTIFICATION</scope>
    <source>
        <strain evidence="14">Brown Norway</strain>
    </source>
</reference>
<feature type="compositionally biased region" description="Basic and acidic residues" evidence="11">
    <location>
        <begin position="552"/>
        <end position="568"/>
    </location>
</feature>
<feature type="domain" description="CNH" evidence="13">
    <location>
        <begin position="874"/>
        <end position="1161"/>
    </location>
</feature>
<evidence type="ECO:0000256" key="1">
    <source>
        <dbReference type="ARBA" id="ARBA00008874"/>
    </source>
</evidence>
<feature type="compositionally biased region" description="Basic and acidic residues" evidence="11">
    <location>
        <begin position="667"/>
        <end position="680"/>
    </location>
</feature>
<dbReference type="InterPro" id="IPR011009">
    <property type="entry name" value="Kinase-like_dom_sf"/>
</dbReference>
<dbReference type="PROSITE" id="PS50219">
    <property type="entry name" value="CNH"/>
    <property type="match status" value="1"/>
</dbReference>
<dbReference type="SMART" id="SM00220">
    <property type="entry name" value="S_TKc"/>
    <property type="match status" value="1"/>
</dbReference>
<dbReference type="AGR" id="RGD:1305322"/>
<comment type="similarity">
    <text evidence="1">Belongs to the protein kinase superfamily. STE Ser/Thr protein kinase family. STE20 subfamily.</text>
</comment>
<organism evidence="14 15">
    <name type="scientific">Rattus norvegicus</name>
    <name type="common">Rat</name>
    <dbReference type="NCBI Taxonomy" id="10116"/>
    <lineage>
        <taxon>Eukaryota</taxon>
        <taxon>Metazoa</taxon>
        <taxon>Chordata</taxon>
        <taxon>Craniata</taxon>
        <taxon>Vertebrata</taxon>
        <taxon>Euteleostomi</taxon>
        <taxon>Mammalia</taxon>
        <taxon>Eutheria</taxon>
        <taxon>Euarchontoglires</taxon>
        <taxon>Glires</taxon>
        <taxon>Rodentia</taxon>
        <taxon>Myomorpha</taxon>
        <taxon>Muroidea</taxon>
        <taxon>Muridae</taxon>
        <taxon>Murinae</taxon>
        <taxon>Rattus</taxon>
    </lineage>
</organism>
<evidence type="ECO:0000256" key="11">
    <source>
        <dbReference type="SAM" id="MobiDB-lite"/>
    </source>
</evidence>
<dbReference type="Gene3D" id="3.30.200.20">
    <property type="entry name" value="Phosphorylase Kinase, domain 1"/>
    <property type="match status" value="1"/>
</dbReference>
<evidence type="ECO:0000313" key="14">
    <source>
        <dbReference type="Ensembl" id="ENSRNOP00000097771.2"/>
    </source>
</evidence>
<dbReference type="Pfam" id="PF00069">
    <property type="entry name" value="Pkinase"/>
    <property type="match status" value="1"/>
</dbReference>
<evidence type="ECO:0000256" key="8">
    <source>
        <dbReference type="ARBA" id="ARBA00047899"/>
    </source>
</evidence>
<evidence type="ECO:0000259" key="13">
    <source>
        <dbReference type="PROSITE" id="PS50219"/>
    </source>
</evidence>
<comment type="catalytic activity">
    <reaction evidence="8">
        <text>L-threonyl-[protein] + ATP = O-phospho-L-threonyl-[protein] + ADP + H(+)</text>
        <dbReference type="Rhea" id="RHEA:46608"/>
        <dbReference type="Rhea" id="RHEA-COMP:11060"/>
        <dbReference type="Rhea" id="RHEA-COMP:11605"/>
        <dbReference type="ChEBI" id="CHEBI:15378"/>
        <dbReference type="ChEBI" id="CHEBI:30013"/>
        <dbReference type="ChEBI" id="CHEBI:30616"/>
        <dbReference type="ChEBI" id="CHEBI:61977"/>
        <dbReference type="ChEBI" id="CHEBI:456216"/>
        <dbReference type="EC" id="2.7.11.1"/>
    </reaction>
</comment>
<dbReference type="PANTHER" id="PTHR47096:SF1">
    <property type="entry name" value="MISSHAPEN LIKE KINASE 1"/>
    <property type="match status" value="1"/>
</dbReference>
<evidence type="ECO:0000313" key="15">
    <source>
        <dbReference type="Proteomes" id="UP000002494"/>
    </source>
</evidence>
<evidence type="ECO:0000256" key="2">
    <source>
        <dbReference type="ARBA" id="ARBA00012513"/>
    </source>
</evidence>
<dbReference type="Ensembl" id="ENSRNOT00000102257.2">
    <property type="protein sequence ID" value="ENSRNOP00000097771.2"/>
    <property type="gene ID" value="ENSRNOG00000014013.9"/>
</dbReference>
<dbReference type="Pfam" id="PF00780">
    <property type="entry name" value="CNH"/>
    <property type="match status" value="1"/>
</dbReference>
<feature type="compositionally biased region" description="Acidic residues" evidence="11">
    <location>
        <begin position="317"/>
        <end position="338"/>
    </location>
</feature>
<evidence type="ECO:0000256" key="10">
    <source>
        <dbReference type="PROSITE-ProRule" id="PRU10141"/>
    </source>
</evidence>
<evidence type="ECO:0000256" key="4">
    <source>
        <dbReference type="ARBA" id="ARBA00022679"/>
    </source>
</evidence>
<dbReference type="Gene3D" id="1.10.510.10">
    <property type="entry name" value="Transferase(Phosphotransferase) domain 1"/>
    <property type="match status" value="1"/>
</dbReference>
<dbReference type="Proteomes" id="UP000002494">
    <property type="component" value="Chromosome 9"/>
</dbReference>
<dbReference type="SUPFAM" id="SSF56112">
    <property type="entry name" value="Protein kinase-like (PK-like)"/>
    <property type="match status" value="1"/>
</dbReference>
<feature type="region of interest" description="Disordered" evidence="11">
    <location>
        <begin position="421"/>
        <end position="464"/>
    </location>
</feature>
<dbReference type="GO" id="GO:0004674">
    <property type="term" value="F:protein serine/threonine kinase activity"/>
    <property type="evidence" value="ECO:0007669"/>
    <property type="project" value="UniProtKB-KW"/>
</dbReference>
<keyword evidence="5 10" id="KW-0547">Nucleotide-binding</keyword>
<feature type="compositionally biased region" description="Polar residues" evidence="11">
    <location>
        <begin position="737"/>
        <end position="757"/>
    </location>
</feature>
<evidence type="ECO:0000313" key="16">
    <source>
        <dbReference type="RGD" id="1305322"/>
    </source>
</evidence>
<keyword evidence="3" id="KW-0723">Serine/threonine-protein kinase</keyword>
<dbReference type="InterPro" id="IPR008271">
    <property type="entry name" value="Ser/Thr_kinase_AS"/>
</dbReference>
<evidence type="ECO:0007829" key="17">
    <source>
        <dbReference type="PeptideAtlas" id="A0A8I6AT99"/>
    </source>
</evidence>
<keyword evidence="17" id="KW-1267">Proteomics identification</keyword>
<keyword evidence="7 10" id="KW-0067">ATP-binding</keyword>